<comment type="similarity">
    <text evidence="1">Belongs to the bacterial solute-binding protein 1 family. WtpA subfamily.</text>
</comment>
<dbReference type="STRING" id="882378.RBRH_03073"/>
<proteinExistence type="inferred from homology"/>
<dbReference type="KEGG" id="brh:RBRH_03073"/>
<dbReference type="EMBL" id="FR687359">
    <property type="protein sequence ID" value="CBW76265.1"/>
    <property type="molecule type" value="Genomic_DNA"/>
</dbReference>
<keyword evidence="2" id="KW-0732">Signal</keyword>
<dbReference type="GO" id="GO:0015689">
    <property type="term" value="P:molybdate ion transport"/>
    <property type="evidence" value="ECO:0007669"/>
    <property type="project" value="TreeGrafter"/>
</dbReference>
<dbReference type="InterPro" id="IPR050682">
    <property type="entry name" value="ModA/WtpA"/>
</dbReference>
<dbReference type="CDD" id="cd13540">
    <property type="entry name" value="PBP2_ModA_WtpA"/>
    <property type="match status" value="1"/>
</dbReference>
<dbReference type="SUPFAM" id="SSF53850">
    <property type="entry name" value="Periplasmic binding protein-like II"/>
    <property type="match status" value="1"/>
</dbReference>
<dbReference type="Proteomes" id="UP000007437">
    <property type="component" value="Chromosome"/>
</dbReference>
<evidence type="ECO:0000256" key="2">
    <source>
        <dbReference type="SAM" id="SignalP"/>
    </source>
</evidence>
<protein>
    <submittedName>
        <fullName evidence="3">Molybdate-binding protein</fullName>
    </submittedName>
</protein>
<evidence type="ECO:0000256" key="1">
    <source>
        <dbReference type="ARBA" id="ARBA00009438"/>
    </source>
</evidence>
<dbReference type="AlphaFoldDB" id="E5AMN3"/>
<evidence type="ECO:0000313" key="3">
    <source>
        <dbReference type="EMBL" id="CBW76265.1"/>
    </source>
</evidence>
<accession>E5AMN3</accession>
<dbReference type="GO" id="GO:0030973">
    <property type="term" value="F:molybdate ion binding"/>
    <property type="evidence" value="ECO:0007669"/>
    <property type="project" value="TreeGrafter"/>
</dbReference>
<dbReference type="eggNOG" id="COG0725">
    <property type="taxonomic scope" value="Bacteria"/>
</dbReference>
<evidence type="ECO:0000313" key="4">
    <source>
        <dbReference type="Proteomes" id="UP000007437"/>
    </source>
</evidence>
<sequence length="320" mass="34279">MPNTTKMGSAMLHERFAANVRALCLSLSWRVHAALVLAVMAAAAAPGVARAGDAGTVRVLYAGSLVHVMERSIGPAFERASGLAFSGYGAGSNKLANELKGKLRRGDVFISATPKVNASLDGAANGNLVSWYVNFGESPLLLGYNANSRFAASLKTERWDKALLQPGIRIGRTDPKLDPKGAFTLEAVTRAASLYRQPDLVQRMLGTPDNPKQVLPEETLMGRLQSGQLDVGFFYSTETAQLHVPTVKLPTELAVKASYTITILNDAPNKEGAMRFVTFLLGPKARALLRDAGIDVIVPRVGGERTQVPARVQAILDAER</sequence>
<dbReference type="Gene3D" id="3.40.190.10">
    <property type="entry name" value="Periplasmic binding protein-like II"/>
    <property type="match status" value="2"/>
</dbReference>
<dbReference type="Pfam" id="PF13531">
    <property type="entry name" value="SBP_bac_11"/>
    <property type="match status" value="1"/>
</dbReference>
<name>E5AMN3_MYCRK</name>
<feature type="signal peptide" evidence="2">
    <location>
        <begin position="1"/>
        <end position="33"/>
    </location>
</feature>
<dbReference type="HOGENOM" id="CLU_055936_1_0_4"/>
<dbReference type="PANTHER" id="PTHR30632:SF16">
    <property type="entry name" value="MOLYBDATE_TUNGSTATE-BINDING PROTEIN WTPA"/>
    <property type="match status" value="1"/>
</dbReference>
<organism evidence="3 4">
    <name type="scientific">Mycetohabitans rhizoxinica (strain DSM 19002 / CIP 109453 / HKI 454)</name>
    <name type="common">Paraburkholderia rhizoxinica</name>
    <dbReference type="NCBI Taxonomy" id="882378"/>
    <lineage>
        <taxon>Bacteria</taxon>
        <taxon>Pseudomonadati</taxon>
        <taxon>Pseudomonadota</taxon>
        <taxon>Betaproteobacteria</taxon>
        <taxon>Burkholderiales</taxon>
        <taxon>Burkholderiaceae</taxon>
        <taxon>Mycetohabitans</taxon>
    </lineage>
</organism>
<gene>
    <name evidence="3" type="ordered locus">RBRH_03073</name>
</gene>
<reference evidence="3 4" key="1">
    <citation type="journal article" date="2011" name="J. Bacteriol.">
        <title>Complete genome sequence of Burkholderia rhizoxinica, an endosymbiont of Rhizopus microsporus.</title>
        <authorList>
            <person name="Lackner G."/>
            <person name="Moebius N."/>
            <person name="Partida-Martinez L."/>
            <person name="Hertweck C."/>
        </authorList>
    </citation>
    <scope>NUCLEOTIDE SEQUENCE [LARGE SCALE GENOMIC DNA]</scope>
    <source>
        <strain evidence="4">DSM 19002 / CIP 109453 / HKI 454</strain>
    </source>
</reference>
<feature type="chain" id="PRO_5003193825" evidence="2">
    <location>
        <begin position="34"/>
        <end position="320"/>
    </location>
</feature>
<dbReference type="PANTHER" id="PTHR30632">
    <property type="entry name" value="MOLYBDATE-BINDING PERIPLASMIC PROTEIN"/>
    <property type="match status" value="1"/>
</dbReference>